<keyword evidence="4" id="KW-0597">Phosphoprotein</keyword>
<dbReference type="InterPro" id="IPR006405">
    <property type="entry name" value="Nic_PRibTrfase_pncB"/>
</dbReference>
<evidence type="ECO:0000313" key="14">
    <source>
        <dbReference type="Proteomes" id="UP000823990"/>
    </source>
</evidence>
<dbReference type="GO" id="GO:0005829">
    <property type="term" value="C:cytosol"/>
    <property type="evidence" value="ECO:0007669"/>
    <property type="project" value="TreeGrafter"/>
</dbReference>
<dbReference type="InterPro" id="IPR041525">
    <property type="entry name" value="N/Namide_PRibTrfase"/>
</dbReference>
<dbReference type="InterPro" id="IPR040727">
    <property type="entry name" value="NAPRTase_N"/>
</dbReference>
<gene>
    <name evidence="13" type="ORF">H9892_02460</name>
</gene>
<keyword evidence="7 9" id="KW-0808">Transferase</keyword>
<dbReference type="SUPFAM" id="SSF51690">
    <property type="entry name" value="Nicotinate/Quinolinate PRTase C-terminal domain-like"/>
    <property type="match status" value="1"/>
</dbReference>
<evidence type="ECO:0000256" key="5">
    <source>
        <dbReference type="ARBA" id="ARBA00022598"/>
    </source>
</evidence>
<proteinExistence type="inferred from homology"/>
<comment type="caution">
    <text evidence="13">The sequence shown here is derived from an EMBL/GenBank/DDBJ whole genome shotgun (WGS) entry which is preliminary data.</text>
</comment>
<feature type="domain" description="Nicotinate phosphoribosyltransferase C-terminal" evidence="12">
    <location>
        <begin position="357"/>
        <end position="465"/>
    </location>
</feature>
<dbReference type="NCBIfam" id="TIGR01513">
    <property type="entry name" value="NAPRTase_put"/>
    <property type="match status" value="1"/>
</dbReference>
<evidence type="ECO:0000256" key="7">
    <source>
        <dbReference type="ARBA" id="ARBA00022679"/>
    </source>
</evidence>
<evidence type="ECO:0000256" key="6">
    <source>
        <dbReference type="ARBA" id="ARBA00022642"/>
    </source>
</evidence>
<evidence type="ECO:0000259" key="10">
    <source>
        <dbReference type="Pfam" id="PF04095"/>
    </source>
</evidence>
<dbReference type="Gene3D" id="3.20.20.70">
    <property type="entry name" value="Aldolase class I"/>
    <property type="match status" value="1"/>
</dbReference>
<comment type="pathway">
    <text evidence="1 9">Cofactor biosynthesis; NAD(+) biosynthesis; nicotinate D-ribonucleotide from nicotinate: step 1/1.</text>
</comment>
<dbReference type="InterPro" id="IPR036068">
    <property type="entry name" value="Nicotinate_pribotase-like_C"/>
</dbReference>
<reference evidence="13" key="2">
    <citation type="submission" date="2021-04" db="EMBL/GenBank/DDBJ databases">
        <authorList>
            <person name="Gilroy R."/>
        </authorList>
    </citation>
    <scope>NUCLEOTIDE SEQUENCE</scope>
    <source>
        <strain evidence="13">12435</strain>
    </source>
</reference>
<accession>A0A9D1PZK1</accession>
<dbReference type="PANTHER" id="PTHR11098">
    <property type="entry name" value="NICOTINATE PHOSPHORIBOSYLTRANSFERASE"/>
    <property type="match status" value="1"/>
</dbReference>
<reference evidence="13" key="1">
    <citation type="journal article" date="2021" name="PeerJ">
        <title>Extensive microbial diversity within the chicken gut microbiome revealed by metagenomics and culture.</title>
        <authorList>
            <person name="Gilroy R."/>
            <person name="Ravi A."/>
            <person name="Getino M."/>
            <person name="Pursley I."/>
            <person name="Horton D.L."/>
            <person name="Alikhan N.F."/>
            <person name="Baker D."/>
            <person name="Gharbi K."/>
            <person name="Hall N."/>
            <person name="Watson M."/>
            <person name="Adriaenssens E.M."/>
            <person name="Foster-Nyarko E."/>
            <person name="Jarju S."/>
            <person name="Secka A."/>
            <person name="Antonio M."/>
            <person name="Oren A."/>
            <person name="Chaudhuri R.R."/>
            <person name="La Ragione R."/>
            <person name="Hildebrand F."/>
            <person name="Pallen M.J."/>
        </authorList>
    </citation>
    <scope>NUCLEOTIDE SEQUENCE</scope>
    <source>
        <strain evidence="13">12435</strain>
    </source>
</reference>
<dbReference type="Pfam" id="PF04095">
    <property type="entry name" value="NAPRTase"/>
    <property type="match status" value="1"/>
</dbReference>
<evidence type="ECO:0000256" key="1">
    <source>
        <dbReference type="ARBA" id="ARBA00004952"/>
    </source>
</evidence>
<dbReference type="GO" id="GO:0004516">
    <property type="term" value="F:nicotinate phosphoribosyltransferase activity"/>
    <property type="evidence" value="ECO:0007669"/>
    <property type="project" value="UniProtKB-UniRule"/>
</dbReference>
<dbReference type="AlphaFoldDB" id="A0A9D1PZK1"/>
<evidence type="ECO:0000256" key="4">
    <source>
        <dbReference type="ARBA" id="ARBA00022553"/>
    </source>
</evidence>
<feature type="domain" description="Nicotinate/nicotinamide phosphoribosyltransferase" evidence="10">
    <location>
        <begin position="150"/>
        <end position="336"/>
    </location>
</feature>
<dbReference type="NCBIfam" id="NF009131">
    <property type="entry name" value="PRK12484.1"/>
    <property type="match status" value="1"/>
</dbReference>
<dbReference type="Proteomes" id="UP000823990">
    <property type="component" value="Unassembled WGS sequence"/>
</dbReference>
<dbReference type="EC" id="6.3.4.21" evidence="3 9"/>
<evidence type="ECO:0000259" key="11">
    <source>
        <dbReference type="Pfam" id="PF17767"/>
    </source>
</evidence>
<dbReference type="SUPFAM" id="SSF54675">
    <property type="entry name" value="Nicotinate/Quinolinate PRTase N-terminal domain-like"/>
    <property type="match status" value="1"/>
</dbReference>
<keyword evidence="13" id="KW-0328">Glycosyltransferase</keyword>
<comment type="PTM">
    <text evidence="9">Transiently phosphorylated on a His residue during the reaction cycle. Phosphorylation strongly increases the affinity for substrates and increases the rate of nicotinate D-ribonucleotide production. Dephosphorylation regenerates the low-affinity form of the enzyme, leading to product release.</text>
</comment>
<dbReference type="GO" id="GO:0047280">
    <property type="term" value="F:nicotinamide phosphoribosyltransferase activity"/>
    <property type="evidence" value="ECO:0007669"/>
    <property type="project" value="UniProtKB-ARBA"/>
</dbReference>
<dbReference type="PIRSF" id="PIRSF000484">
    <property type="entry name" value="NAPRT"/>
    <property type="match status" value="1"/>
</dbReference>
<evidence type="ECO:0000256" key="9">
    <source>
        <dbReference type="RuleBase" id="RU365100"/>
    </source>
</evidence>
<evidence type="ECO:0000256" key="3">
    <source>
        <dbReference type="ARBA" id="ARBA00013236"/>
    </source>
</evidence>
<dbReference type="Pfam" id="PF17767">
    <property type="entry name" value="NAPRTase_N"/>
    <property type="match status" value="1"/>
</dbReference>
<evidence type="ECO:0000259" key="12">
    <source>
        <dbReference type="Pfam" id="PF17956"/>
    </source>
</evidence>
<dbReference type="Pfam" id="PF17956">
    <property type="entry name" value="NAPRTase_C"/>
    <property type="match status" value="1"/>
</dbReference>
<organism evidence="13 14">
    <name type="scientific">Candidatus Protoclostridium stercorigallinarum</name>
    <dbReference type="NCBI Taxonomy" id="2838741"/>
    <lineage>
        <taxon>Bacteria</taxon>
        <taxon>Bacillati</taxon>
        <taxon>Bacillota</taxon>
        <taxon>Clostridia</taxon>
        <taxon>Candidatus Protoclostridium</taxon>
    </lineage>
</organism>
<dbReference type="GO" id="GO:0034355">
    <property type="term" value="P:NAD+ biosynthetic process via the salvage pathway"/>
    <property type="evidence" value="ECO:0007669"/>
    <property type="project" value="TreeGrafter"/>
</dbReference>
<dbReference type="InterPro" id="IPR041619">
    <property type="entry name" value="NAPRTase_C"/>
</dbReference>
<dbReference type="Gene3D" id="3.20.140.10">
    <property type="entry name" value="nicotinate phosphoribosyltransferase"/>
    <property type="match status" value="1"/>
</dbReference>
<keyword evidence="6 9" id="KW-0662">Pyridine nucleotide biosynthesis</keyword>
<comment type="similarity">
    <text evidence="2 9">Belongs to the NAPRTase family.</text>
</comment>
<dbReference type="FunFam" id="3.20.20.70:FF:000076">
    <property type="entry name" value="Nicotinate phosphoribosyltransferase"/>
    <property type="match status" value="1"/>
</dbReference>
<sequence length="477" mass="52830">MRNLSLMTDLYELTMMNGYAALGTAEKTAVFDLFFRHQGQISYAVAAGLAQAIEYINNLHFDEEDIEYLREAAGFDDKFLRSLRGFHFTGDIFAVPEGTIVFPDEPILIVRAPLSQAQLIEPAILNIINHQTLIATKASRVVKSAGNAGVSEFGLRRAQGPDAGIYGARASIIGGCCGTSNVLAGQMFDVPIKGTMAHSWIMSFGSELEAFRKFAEIYPDNTLLLVDTYDTLRSGVPNAIKVFDELKSRGKKPVGIRLDSGDLAYLSKKARKMLDEAGHKDAIIFASCDLDEYVISSLNEQGAKIDAYGVGTRLITSESMPSLGGVYKLAELTENGVRVPKIKISDTHDKITNPGFKTLYRVYEADGKAFADLIALDDEKFDTSSPLTLTHPTMRWKSTTLEKYTMRKLLVPVYEKGRQVYFPPELKASAAYAKEEKSSFWDEYMRNVNPEIYKVDLSDGLYELKARLIAEHTGGRA</sequence>
<dbReference type="EMBL" id="DXHS01000043">
    <property type="protein sequence ID" value="HIW02183.1"/>
    <property type="molecule type" value="Genomic_DNA"/>
</dbReference>
<dbReference type="NCBIfam" id="NF006695">
    <property type="entry name" value="PRK09243.1-2"/>
    <property type="match status" value="1"/>
</dbReference>
<comment type="catalytic activity">
    <reaction evidence="8 9">
        <text>5-phospho-alpha-D-ribose 1-diphosphate + nicotinate + ATP + H2O = nicotinate beta-D-ribonucleotide + ADP + phosphate + diphosphate</text>
        <dbReference type="Rhea" id="RHEA:36163"/>
        <dbReference type="ChEBI" id="CHEBI:15377"/>
        <dbReference type="ChEBI" id="CHEBI:30616"/>
        <dbReference type="ChEBI" id="CHEBI:32544"/>
        <dbReference type="ChEBI" id="CHEBI:33019"/>
        <dbReference type="ChEBI" id="CHEBI:43474"/>
        <dbReference type="ChEBI" id="CHEBI:57502"/>
        <dbReference type="ChEBI" id="CHEBI:58017"/>
        <dbReference type="ChEBI" id="CHEBI:456216"/>
        <dbReference type="EC" id="6.3.4.21"/>
    </reaction>
</comment>
<evidence type="ECO:0000313" key="13">
    <source>
        <dbReference type="EMBL" id="HIW02183.1"/>
    </source>
</evidence>
<comment type="function">
    <text evidence="9">Catalyzes the first step in the biosynthesis of NAD from nicotinic acid, the ATP-dependent synthesis of beta-nicotinate D-ribonucleotide from nicotinate and 5-phospho-D-ribose 1-phosphate.</text>
</comment>
<protein>
    <recommendedName>
        <fullName evidence="3 9">Nicotinate phosphoribosyltransferase</fullName>
        <ecNumber evidence="3 9">6.3.4.21</ecNumber>
    </recommendedName>
</protein>
<evidence type="ECO:0000256" key="8">
    <source>
        <dbReference type="ARBA" id="ARBA00048668"/>
    </source>
</evidence>
<keyword evidence="5 9" id="KW-0436">Ligase</keyword>
<dbReference type="CDD" id="cd01570">
    <property type="entry name" value="NAPRTase_A"/>
    <property type="match status" value="1"/>
</dbReference>
<dbReference type="InterPro" id="IPR013785">
    <property type="entry name" value="Aldolase_TIM"/>
</dbReference>
<dbReference type="InterPro" id="IPR007229">
    <property type="entry name" value="Nic_PRibTrfase-Fam"/>
</dbReference>
<name>A0A9D1PZK1_9FIRM</name>
<dbReference type="PANTHER" id="PTHR11098:SF1">
    <property type="entry name" value="NICOTINATE PHOSPHORIBOSYLTRANSFERASE"/>
    <property type="match status" value="1"/>
</dbReference>
<feature type="domain" description="Nicotinate phosphoribosyltransferase N-terminal" evidence="11">
    <location>
        <begin position="6"/>
        <end position="129"/>
    </location>
</feature>
<evidence type="ECO:0000256" key="2">
    <source>
        <dbReference type="ARBA" id="ARBA00010897"/>
    </source>
</evidence>